<keyword evidence="2" id="KW-1185">Reference proteome</keyword>
<dbReference type="EMBL" id="CP066744">
    <property type="protein sequence ID" value="QQK07497.1"/>
    <property type="molecule type" value="Genomic_DNA"/>
</dbReference>
<name>A0AC61MPN0_9FIRM</name>
<proteinExistence type="predicted"/>
<organism evidence="1 2">
    <name type="scientific">Miniphocaeibacter halophilus</name>
    <dbReference type="NCBI Taxonomy" id="2931922"/>
    <lineage>
        <taxon>Bacteria</taxon>
        <taxon>Bacillati</taxon>
        <taxon>Bacillota</taxon>
        <taxon>Tissierellia</taxon>
        <taxon>Tissierellales</taxon>
        <taxon>Peptoniphilaceae</taxon>
        <taxon>Miniphocaeibacter</taxon>
    </lineage>
</organism>
<accession>A0AC61MPN0</accession>
<sequence length="305" mass="34929">MKRIKIIFLLFAMSISAVLITSCMNPEENDIKSSIMAPEPNNIMLEGTWKVIDVKQNADNMETNTDHITENLYISKKLFKFGNKSILSPNFTSKYINTNKFFNINYPGINPNNFTSNDNVEIVTISESEGISQEIIKLEENKILLIADGYLYFLERMSNTVDESIYLKYKEENIKTNIEAYNGKIGLSLSIINRAEEDASSYTDYSSYYVYYDNYKKENATLEAYKEPGIFLPNKNDFNVITFDEIWDGENYEGKLFKTLVTDDNIAASNKILDSDVPFELTFVSDKYISYSSSDVIIPVTSIIE</sequence>
<gene>
    <name evidence="1" type="ORF">JFY71_09365</name>
</gene>
<dbReference type="Proteomes" id="UP000595814">
    <property type="component" value="Chromosome"/>
</dbReference>
<evidence type="ECO:0000313" key="2">
    <source>
        <dbReference type="Proteomes" id="UP000595814"/>
    </source>
</evidence>
<evidence type="ECO:0000313" key="1">
    <source>
        <dbReference type="EMBL" id="QQK07497.1"/>
    </source>
</evidence>
<reference evidence="1 2" key="1">
    <citation type="journal article" date="2022" name="Int. J. Syst. Evol. Microbiol.">
        <title>Miniphocaeibacter halophilus sp. nov., an ammonium-tolerant acetate-producing bacterium isolated from a biogas system.</title>
        <authorList>
            <person name="Schnurer A."/>
            <person name="Singh A."/>
            <person name="Bi S."/>
            <person name="Qiao W."/>
            <person name="Westerholm M."/>
        </authorList>
    </citation>
    <scope>NUCLEOTIDE SEQUENCE [LARGE SCALE GENOMIC DNA]</scope>
    <source>
        <strain evidence="1 2">AMB_01</strain>
    </source>
</reference>
<protein>
    <submittedName>
        <fullName evidence="1">Uncharacterized protein</fullName>
    </submittedName>
</protein>